<sequence>MVNQMWRKQANTNHLAADEQILQGIRAQIDENEPMVVWGHADRYYVQAPRPMGARLADSWWIIQKGPLQPKRVAEFIYDLEKRQTPLIVDNTGGPDPHRFQFKQSHLLSIPAIAAYVQQHYTISDSIAGAIFYTRKKQL</sequence>
<evidence type="ECO:0000313" key="1">
    <source>
        <dbReference type="EMBL" id="QGW27155.1"/>
    </source>
</evidence>
<accession>A0A6I6GFH9</accession>
<dbReference type="AlphaFoldDB" id="A0A6I6GFH9"/>
<dbReference type="KEGG" id="fls:GLV81_02705"/>
<name>A0A6I6GFH9_9BACT</name>
<dbReference type="Proteomes" id="UP000426027">
    <property type="component" value="Chromosome"/>
</dbReference>
<reference evidence="1 2" key="1">
    <citation type="submission" date="2019-11" db="EMBL/GenBank/DDBJ databases">
        <authorList>
            <person name="Im W.T."/>
        </authorList>
    </citation>
    <scope>NUCLEOTIDE SEQUENCE [LARGE SCALE GENOMIC DNA]</scope>
    <source>
        <strain evidence="1 2">SB-02</strain>
    </source>
</reference>
<proteinExistence type="predicted"/>
<protein>
    <submittedName>
        <fullName evidence="1">Uncharacterized protein</fullName>
    </submittedName>
</protein>
<organism evidence="1 2">
    <name type="scientific">Phnomibacter ginsenosidimutans</name>
    <dbReference type="NCBI Taxonomy" id="2676868"/>
    <lineage>
        <taxon>Bacteria</taxon>
        <taxon>Pseudomonadati</taxon>
        <taxon>Bacteroidota</taxon>
        <taxon>Chitinophagia</taxon>
        <taxon>Chitinophagales</taxon>
        <taxon>Chitinophagaceae</taxon>
        <taxon>Phnomibacter</taxon>
    </lineage>
</organism>
<keyword evidence="2" id="KW-1185">Reference proteome</keyword>
<evidence type="ECO:0000313" key="2">
    <source>
        <dbReference type="Proteomes" id="UP000426027"/>
    </source>
</evidence>
<gene>
    <name evidence="1" type="ORF">GLV81_02705</name>
</gene>
<dbReference type="EMBL" id="CP046566">
    <property type="protein sequence ID" value="QGW27155.1"/>
    <property type="molecule type" value="Genomic_DNA"/>
</dbReference>